<reference evidence="1" key="1">
    <citation type="submission" date="2023-03" db="EMBL/GenBank/DDBJ databases">
        <title>Massive genome expansion in bonnet fungi (Mycena s.s.) driven by repeated elements and novel gene families across ecological guilds.</title>
        <authorList>
            <consortium name="Lawrence Berkeley National Laboratory"/>
            <person name="Harder C.B."/>
            <person name="Miyauchi S."/>
            <person name="Viragh M."/>
            <person name="Kuo A."/>
            <person name="Thoen E."/>
            <person name="Andreopoulos B."/>
            <person name="Lu D."/>
            <person name="Skrede I."/>
            <person name="Drula E."/>
            <person name="Henrissat B."/>
            <person name="Morin E."/>
            <person name="Kohler A."/>
            <person name="Barry K."/>
            <person name="LaButti K."/>
            <person name="Morin E."/>
            <person name="Salamov A."/>
            <person name="Lipzen A."/>
            <person name="Mereny Z."/>
            <person name="Hegedus B."/>
            <person name="Baldrian P."/>
            <person name="Stursova M."/>
            <person name="Weitz H."/>
            <person name="Taylor A."/>
            <person name="Grigoriev I.V."/>
            <person name="Nagy L.G."/>
            <person name="Martin F."/>
            <person name="Kauserud H."/>
        </authorList>
    </citation>
    <scope>NUCLEOTIDE SEQUENCE</scope>
    <source>
        <strain evidence="1">CBHHK067</strain>
    </source>
</reference>
<dbReference type="Proteomes" id="UP001221757">
    <property type="component" value="Unassembled WGS sequence"/>
</dbReference>
<gene>
    <name evidence="1" type="ORF">B0H17DRAFT_1062011</name>
</gene>
<evidence type="ECO:0000313" key="2">
    <source>
        <dbReference type="Proteomes" id="UP001221757"/>
    </source>
</evidence>
<name>A0AAD7DJ77_MYCRO</name>
<sequence length="64" mass="7326">MKVGRGHVCNINAHPSGARSKQWWISRHVAIGPRSSRDAEDPTLWRSHPFFAFLFYPSILCAVY</sequence>
<organism evidence="1 2">
    <name type="scientific">Mycena rosella</name>
    <name type="common">Pink bonnet</name>
    <name type="synonym">Agaricus rosellus</name>
    <dbReference type="NCBI Taxonomy" id="1033263"/>
    <lineage>
        <taxon>Eukaryota</taxon>
        <taxon>Fungi</taxon>
        <taxon>Dikarya</taxon>
        <taxon>Basidiomycota</taxon>
        <taxon>Agaricomycotina</taxon>
        <taxon>Agaricomycetes</taxon>
        <taxon>Agaricomycetidae</taxon>
        <taxon>Agaricales</taxon>
        <taxon>Marasmiineae</taxon>
        <taxon>Mycenaceae</taxon>
        <taxon>Mycena</taxon>
    </lineage>
</organism>
<proteinExistence type="predicted"/>
<evidence type="ECO:0000313" key="1">
    <source>
        <dbReference type="EMBL" id="KAJ7692131.1"/>
    </source>
</evidence>
<dbReference type="EMBL" id="JARKIE010000054">
    <property type="protein sequence ID" value="KAJ7692131.1"/>
    <property type="molecule type" value="Genomic_DNA"/>
</dbReference>
<protein>
    <submittedName>
        <fullName evidence="1">Uncharacterized protein</fullName>
    </submittedName>
</protein>
<keyword evidence="2" id="KW-1185">Reference proteome</keyword>
<comment type="caution">
    <text evidence="1">The sequence shown here is derived from an EMBL/GenBank/DDBJ whole genome shotgun (WGS) entry which is preliminary data.</text>
</comment>
<dbReference type="AlphaFoldDB" id="A0AAD7DJ77"/>
<accession>A0AAD7DJ77</accession>